<dbReference type="EMBL" id="QTSX02002948">
    <property type="protein sequence ID" value="KAJ9072933.1"/>
    <property type="molecule type" value="Genomic_DNA"/>
</dbReference>
<organism evidence="1 2">
    <name type="scientific">Entomophthora muscae</name>
    <dbReference type="NCBI Taxonomy" id="34485"/>
    <lineage>
        <taxon>Eukaryota</taxon>
        <taxon>Fungi</taxon>
        <taxon>Fungi incertae sedis</taxon>
        <taxon>Zoopagomycota</taxon>
        <taxon>Entomophthoromycotina</taxon>
        <taxon>Entomophthoromycetes</taxon>
        <taxon>Entomophthorales</taxon>
        <taxon>Entomophthoraceae</taxon>
        <taxon>Entomophthora</taxon>
    </lineage>
</organism>
<comment type="caution">
    <text evidence="1">The sequence shown here is derived from an EMBL/GenBank/DDBJ whole genome shotgun (WGS) entry which is preliminary data.</text>
</comment>
<gene>
    <name evidence="1" type="ORF">DSO57_1021919</name>
</gene>
<dbReference type="Proteomes" id="UP001165960">
    <property type="component" value="Unassembled WGS sequence"/>
</dbReference>
<reference evidence="1" key="1">
    <citation type="submission" date="2022-04" db="EMBL/GenBank/DDBJ databases">
        <title>Genome of the entomopathogenic fungus Entomophthora muscae.</title>
        <authorList>
            <person name="Elya C."/>
            <person name="Lovett B.R."/>
            <person name="Lee E."/>
            <person name="Macias A.M."/>
            <person name="Hajek A.E."/>
            <person name="De Bivort B.L."/>
            <person name="Kasson M.T."/>
            <person name="De Fine Licht H.H."/>
            <person name="Stajich J.E."/>
        </authorList>
    </citation>
    <scope>NUCLEOTIDE SEQUENCE</scope>
    <source>
        <strain evidence="1">Berkeley</strain>
    </source>
</reference>
<name>A0ACC2TEG3_9FUNG</name>
<accession>A0ACC2TEG3</accession>
<evidence type="ECO:0000313" key="2">
    <source>
        <dbReference type="Proteomes" id="UP001165960"/>
    </source>
</evidence>
<keyword evidence="2" id="KW-1185">Reference proteome</keyword>
<evidence type="ECO:0000313" key="1">
    <source>
        <dbReference type="EMBL" id="KAJ9072933.1"/>
    </source>
</evidence>
<proteinExistence type="predicted"/>
<sequence length="145" mass="15326">MKFNTATLITLFTAQAAAVYLGISSPKADSQPAAQSSQYFATIVRRGNNVGHHSKKTGKSLKDVGKASTKPVREPTKKEKFFKATDKFAQDFSDGLLNVACKTSRIVGKAAECVGKAGKAIKDACKDCNPGNVVKDTGKASKPST</sequence>
<protein>
    <submittedName>
        <fullName evidence="1">Uncharacterized protein</fullName>
    </submittedName>
</protein>